<dbReference type="EMBL" id="ACKV01000026">
    <property type="protein sequence ID" value="EEJ42821.1"/>
    <property type="molecule type" value="Genomic_DNA"/>
</dbReference>
<keyword evidence="3" id="KW-0460">Magnesium</keyword>
<comment type="caution">
    <text evidence="7">The sequence shown here is derived from an EMBL/GenBank/DDBJ whole genome shotgun (WGS) entry which is preliminary data.</text>
</comment>
<evidence type="ECO:0000313" key="7">
    <source>
        <dbReference type="EMBL" id="EEJ42821.1"/>
    </source>
</evidence>
<feature type="binding site" evidence="3">
    <location>
        <position position="291"/>
    </location>
    <ligand>
        <name>CTP</name>
        <dbReference type="ChEBI" id="CHEBI:37563"/>
    </ligand>
</feature>
<comment type="function">
    <text evidence="4">Catalyzes two steps in the biosynthesis of coenzyme A. In the first step cysteine is conjugated to 4'-phosphopantothenate to form 4-phosphopantothenoylcysteine, in the latter compound is decarboxylated to form 4'-phosphopantotheine.</text>
</comment>
<comment type="pathway">
    <text evidence="3 4">Cofactor biosynthesis; coenzyme A biosynthesis; CoA from (R)-pantothenate: step 3/5.</text>
</comment>
<dbReference type="SUPFAM" id="SSF102645">
    <property type="entry name" value="CoaB-like"/>
    <property type="match status" value="1"/>
</dbReference>
<comment type="catalytic activity">
    <reaction evidence="3 4">
        <text>N-[(R)-4-phosphopantothenoyl]-L-cysteine + H(+) = (R)-4'-phosphopantetheine + CO2</text>
        <dbReference type="Rhea" id="RHEA:16793"/>
        <dbReference type="ChEBI" id="CHEBI:15378"/>
        <dbReference type="ChEBI" id="CHEBI:16526"/>
        <dbReference type="ChEBI" id="CHEBI:59458"/>
        <dbReference type="ChEBI" id="CHEBI:61723"/>
        <dbReference type="EC" id="4.1.1.36"/>
    </reaction>
</comment>
<comment type="similarity">
    <text evidence="3 4">In the N-terminal section; belongs to the HFCD (homo-oligomeric flavin containing Cys decarboxylase) superfamily.</text>
</comment>
<dbReference type="UniPathway" id="UPA00241">
    <property type="reaction ID" value="UER00353"/>
</dbReference>
<feature type="binding site" evidence="3">
    <location>
        <begin position="318"/>
        <end position="321"/>
    </location>
    <ligand>
        <name>CTP</name>
        <dbReference type="ChEBI" id="CHEBI:37563"/>
    </ligand>
</feature>
<reference evidence="7 8" key="1">
    <citation type="submission" date="2009-04" db="EMBL/GenBank/DDBJ databases">
        <authorList>
            <person name="Qin X."/>
            <person name="Bachman B."/>
            <person name="Battles P."/>
            <person name="Bell A."/>
            <person name="Bess C."/>
            <person name="Bickham C."/>
            <person name="Chaboub L."/>
            <person name="Chen D."/>
            <person name="Coyle M."/>
            <person name="Deiros D.R."/>
            <person name="Dinh H."/>
            <person name="Forbes L."/>
            <person name="Fowler G."/>
            <person name="Francisco L."/>
            <person name="Fu Q."/>
            <person name="Gubbala S."/>
            <person name="Hale W."/>
            <person name="Han Y."/>
            <person name="Hemphill L."/>
            <person name="Highlander S.K."/>
            <person name="Hirani K."/>
            <person name="Hogues M."/>
            <person name="Jackson L."/>
            <person name="Jakkamsetti A."/>
            <person name="Javaid M."/>
            <person name="Jiang H."/>
            <person name="Korchina V."/>
            <person name="Kovar C."/>
            <person name="Lara F."/>
            <person name="Lee S."/>
            <person name="Mata R."/>
            <person name="Mathew T."/>
            <person name="Moen C."/>
            <person name="Morales K."/>
            <person name="Munidasa M."/>
            <person name="Nazareth L."/>
            <person name="Ngo R."/>
            <person name="Nguyen L."/>
            <person name="Okwuonu G."/>
            <person name="Ongeri F."/>
            <person name="Patil S."/>
            <person name="Petrosino J."/>
            <person name="Pham C."/>
            <person name="Pham P."/>
            <person name="Pu L.-L."/>
            <person name="Puazo M."/>
            <person name="Raj R."/>
            <person name="Reid J."/>
            <person name="Rouhana J."/>
            <person name="Saada N."/>
            <person name="Shang Y."/>
            <person name="Simmons D."/>
            <person name="Thornton R."/>
            <person name="Warren J."/>
            <person name="Weissenberger G."/>
            <person name="Zhang J."/>
            <person name="Zhang L."/>
            <person name="Zhou C."/>
            <person name="Zhu D."/>
            <person name="Muzny D."/>
            <person name="Worley K."/>
            <person name="Gibbs R."/>
        </authorList>
    </citation>
    <scope>NUCLEOTIDE SEQUENCE [LARGE SCALE GENOMIC DNA]</scope>
    <source>
        <strain evidence="7 8">ATCC 19254</strain>
    </source>
</reference>
<evidence type="ECO:0000256" key="2">
    <source>
        <dbReference type="ARBA" id="ARBA00023239"/>
    </source>
</evidence>
<keyword evidence="3" id="KW-0479">Metal-binding</keyword>
<proteinExistence type="inferred from homology"/>
<sequence>MFKTFHDIINGMNDFYRNKNILVIVTGSISAYKSAPLVREFVKSGAHVRVGMTTAAQKFITVQTLAVLSKHDVLTDLFRDEKAAVTHIEWAKWADMIFVVPATANIIGKIANGIADDAVTATVMASPAAKVIAPAMNDVMFNNDAVVRNLNLLKSDGWFIIDPAIGFLAEGYESQGRLPEPVTIINQAAIRVQARGGELKGKKLVITAGGTREALDPVRYLTNRSSGKMGYALAQAAAELGATVLLITTTKREELYGVREIVVTSTRDMHTAVVQEFPDADVFISSAAVSDYRPASQAENKIKKEGHENLTIELIQNPDILSDIGHMKKAGQIVVGFAAETQNILASAQKKLSKKNADFLIANDVSNVDSGFDSDNNKVTILSRDKDPEKIELLPKIDIARAILDRVVKTLA</sequence>
<evidence type="ECO:0000256" key="3">
    <source>
        <dbReference type="HAMAP-Rule" id="MF_02225"/>
    </source>
</evidence>
<dbReference type="HAMAP" id="MF_02225">
    <property type="entry name" value="CoaBC"/>
    <property type="match status" value="1"/>
</dbReference>
<dbReference type="NCBIfam" id="TIGR00521">
    <property type="entry name" value="coaBC_dfp"/>
    <property type="match status" value="1"/>
</dbReference>
<dbReference type="InterPro" id="IPR035929">
    <property type="entry name" value="CoaB-like_sf"/>
</dbReference>
<feature type="binding site" evidence="3">
    <location>
        <position position="301"/>
    </location>
    <ligand>
        <name>CTP</name>
        <dbReference type="ChEBI" id="CHEBI:37563"/>
    </ligand>
</feature>
<dbReference type="GO" id="GO:0004633">
    <property type="term" value="F:phosphopantothenoylcysteine decarboxylase activity"/>
    <property type="evidence" value="ECO:0007669"/>
    <property type="project" value="UniProtKB-UniRule"/>
</dbReference>
<dbReference type="GO" id="GO:0071513">
    <property type="term" value="C:phosphopantothenoylcysteine decarboxylase complex"/>
    <property type="evidence" value="ECO:0007669"/>
    <property type="project" value="TreeGrafter"/>
</dbReference>
<keyword evidence="3 4" id="KW-0436">Ligase</keyword>
<comment type="caution">
    <text evidence="3">Lacks conserved residue(s) required for the propagation of feature annotation.</text>
</comment>
<organism evidence="7 8">
    <name type="scientific">Leuconostoc mesenteroides subsp. cremoris ATCC 19254</name>
    <dbReference type="NCBI Taxonomy" id="586220"/>
    <lineage>
        <taxon>Bacteria</taxon>
        <taxon>Bacillati</taxon>
        <taxon>Bacillota</taxon>
        <taxon>Bacilli</taxon>
        <taxon>Lactobacillales</taxon>
        <taxon>Lactobacillaceae</taxon>
        <taxon>Leuconostoc</taxon>
    </lineage>
</organism>
<dbReference type="SUPFAM" id="SSF52507">
    <property type="entry name" value="Homo-oligomeric flavin-containing Cys decarboxylases, HFCD"/>
    <property type="match status" value="1"/>
</dbReference>
<name>C2KIZ3_LEUMC</name>
<dbReference type="Pfam" id="PF04127">
    <property type="entry name" value="DFP"/>
    <property type="match status" value="1"/>
</dbReference>
<comment type="cofactor">
    <cofactor evidence="3">
        <name>FMN</name>
        <dbReference type="ChEBI" id="CHEBI:58210"/>
    </cofactor>
    <text evidence="3">Binds 1 FMN per subunit.</text>
</comment>
<evidence type="ECO:0000259" key="6">
    <source>
        <dbReference type="Pfam" id="PF04127"/>
    </source>
</evidence>
<dbReference type="PANTHER" id="PTHR14359:SF6">
    <property type="entry name" value="PHOSPHOPANTOTHENOYLCYSTEINE DECARBOXYLASE"/>
    <property type="match status" value="1"/>
</dbReference>
<gene>
    <name evidence="3 7" type="primary">coaBC</name>
    <name evidence="7" type="ORF">HMPREF0555_0609</name>
</gene>
<comment type="catalytic activity">
    <reaction evidence="3 4">
        <text>(R)-4'-phosphopantothenate + L-cysteine + CTP = N-[(R)-4-phosphopantothenoyl]-L-cysteine + CMP + diphosphate + H(+)</text>
        <dbReference type="Rhea" id="RHEA:19397"/>
        <dbReference type="ChEBI" id="CHEBI:10986"/>
        <dbReference type="ChEBI" id="CHEBI:15378"/>
        <dbReference type="ChEBI" id="CHEBI:33019"/>
        <dbReference type="ChEBI" id="CHEBI:35235"/>
        <dbReference type="ChEBI" id="CHEBI:37563"/>
        <dbReference type="ChEBI" id="CHEBI:59458"/>
        <dbReference type="ChEBI" id="CHEBI:60377"/>
        <dbReference type="EC" id="6.3.2.5"/>
    </reaction>
</comment>
<comment type="pathway">
    <text evidence="3 4">Cofactor biosynthesis; coenzyme A biosynthesis; CoA from (R)-pantothenate: step 2/5.</text>
</comment>
<dbReference type="HOGENOM" id="CLU_033319_0_1_9"/>
<dbReference type="Proteomes" id="UP000004283">
    <property type="component" value="Unassembled WGS sequence"/>
</dbReference>
<dbReference type="Gene3D" id="3.40.50.1950">
    <property type="entry name" value="Flavin prenyltransferase-like"/>
    <property type="match status" value="1"/>
</dbReference>
<dbReference type="EC" id="4.1.1.36" evidence="3"/>
<evidence type="ECO:0000256" key="4">
    <source>
        <dbReference type="RuleBase" id="RU364078"/>
    </source>
</evidence>
<keyword evidence="1 3" id="KW-0210">Decarboxylase</keyword>
<comment type="cofactor">
    <cofactor evidence="3">
        <name>Mg(2+)</name>
        <dbReference type="ChEBI" id="CHEBI:18420"/>
    </cofactor>
</comment>
<dbReference type="InterPro" id="IPR005252">
    <property type="entry name" value="CoaBC"/>
</dbReference>
<feature type="domain" description="DNA/pantothenate metabolism flavoprotein C-terminal" evidence="6">
    <location>
        <begin position="199"/>
        <end position="409"/>
    </location>
</feature>
<feature type="binding site" evidence="3">
    <location>
        <position position="355"/>
    </location>
    <ligand>
        <name>CTP</name>
        <dbReference type="ChEBI" id="CHEBI:37563"/>
    </ligand>
</feature>
<evidence type="ECO:0000313" key="8">
    <source>
        <dbReference type="Proteomes" id="UP000004283"/>
    </source>
</evidence>
<comment type="function">
    <text evidence="3">Catalyzes two sequential steps in the biosynthesis of coenzyme A. In the first step cysteine is conjugated to 4'-phosphopantothenate to form 4-phosphopantothenoylcysteine. In the second step the latter compound is decarboxylated to form 4'-phosphopantotheine.</text>
</comment>
<dbReference type="EC" id="6.3.2.5" evidence="3"/>
<feature type="region of interest" description="Phosphopantothenoylcysteine decarboxylase" evidence="3">
    <location>
        <begin position="1"/>
        <end position="203"/>
    </location>
</feature>
<dbReference type="GO" id="GO:0015937">
    <property type="term" value="P:coenzyme A biosynthetic process"/>
    <property type="evidence" value="ECO:0007669"/>
    <property type="project" value="UniProtKB-UniRule"/>
</dbReference>
<keyword evidence="3" id="KW-0511">Multifunctional enzyme</keyword>
<dbReference type="InterPro" id="IPR003382">
    <property type="entry name" value="Flavoprotein"/>
</dbReference>
<feature type="binding site" evidence="3">
    <location>
        <position position="337"/>
    </location>
    <ligand>
        <name>CTP</name>
        <dbReference type="ChEBI" id="CHEBI:37563"/>
    </ligand>
</feature>
<keyword evidence="3 4" id="KW-0288">FMN</keyword>
<keyword evidence="3 4" id="KW-0285">Flavoprotein</keyword>
<feature type="domain" description="Flavoprotein" evidence="5">
    <location>
        <begin position="19"/>
        <end position="187"/>
    </location>
</feature>
<dbReference type="GO" id="GO:0015941">
    <property type="term" value="P:pantothenate catabolic process"/>
    <property type="evidence" value="ECO:0007669"/>
    <property type="project" value="InterPro"/>
</dbReference>
<feature type="region of interest" description="Phosphopantothenate--cysteine ligase" evidence="3">
    <location>
        <begin position="204"/>
        <end position="412"/>
    </location>
</feature>
<dbReference type="GO" id="GO:0046872">
    <property type="term" value="F:metal ion binding"/>
    <property type="evidence" value="ECO:0007669"/>
    <property type="project" value="UniProtKB-KW"/>
</dbReference>
<dbReference type="Pfam" id="PF02441">
    <property type="entry name" value="Flavoprotein"/>
    <property type="match status" value="1"/>
</dbReference>
<evidence type="ECO:0000256" key="1">
    <source>
        <dbReference type="ARBA" id="ARBA00022793"/>
    </source>
</evidence>
<evidence type="ECO:0000259" key="5">
    <source>
        <dbReference type="Pfam" id="PF02441"/>
    </source>
</evidence>
<dbReference type="PANTHER" id="PTHR14359">
    <property type="entry name" value="HOMO-OLIGOMERIC FLAVIN CONTAINING CYS DECARBOXYLASE FAMILY"/>
    <property type="match status" value="1"/>
</dbReference>
<dbReference type="GO" id="GO:0004632">
    <property type="term" value="F:phosphopantothenate--cysteine ligase activity"/>
    <property type="evidence" value="ECO:0007669"/>
    <property type="project" value="UniProtKB-UniRule"/>
</dbReference>
<feature type="binding site" evidence="3">
    <location>
        <position position="351"/>
    </location>
    <ligand>
        <name>CTP</name>
        <dbReference type="ChEBI" id="CHEBI:37563"/>
    </ligand>
</feature>
<dbReference type="Gene3D" id="3.40.50.10300">
    <property type="entry name" value="CoaB-like"/>
    <property type="match status" value="1"/>
</dbReference>
<dbReference type="InterPro" id="IPR036551">
    <property type="entry name" value="Flavin_trans-like"/>
</dbReference>
<dbReference type="GO" id="GO:0010181">
    <property type="term" value="F:FMN binding"/>
    <property type="evidence" value="ECO:0007669"/>
    <property type="project" value="UniProtKB-UniRule"/>
</dbReference>
<protein>
    <recommendedName>
        <fullName evidence="3">Coenzyme A biosynthesis bifunctional protein CoaBC</fullName>
    </recommendedName>
    <alternativeName>
        <fullName evidence="3">DNA/pantothenate metabolism flavoprotein</fullName>
    </alternativeName>
    <alternativeName>
        <fullName evidence="3">Phosphopantothenoylcysteine synthetase/decarboxylase</fullName>
        <shortName evidence="3">PPCS-PPCDC</shortName>
    </alternativeName>
    <domain>
        <recommendedName>
            <fullName evidence="3">Phosphopantothenoylcysteine decarboxylase</fullName>
            <shortName evidence="3">PPC decarboxylase</shortName>
            <shortName evidence="3">PPC-DC</shortName>
            <ecNumber evidence="3">4.1.1.36</ecNumber>
        </recommendedName>
        <alternativeName>
            <fullName evidence="3">CoaC</fullName>
        </alternativeName>
    </domain>
    <domain>
        <recommendedName>
            <fullName evidence="3">Phosphopantothenate--cysteine ligase</fullName>
            <ecNumber evidence="3">6.3.2.5</ecNumber>
        </recommendedName>
        <alternativeName>
            <fullName evidence="3">CoaB</fullName>
        </alternativeName>
        <alternativeName>
            <fullName evidence="3">Phosphopantothenoylcysteine synthetase</fullName>
            <shortName evidence="3">PPC synthetase</shortName>
            <shortName evidence="3">PPC-S</shortName>
        </alternativeName>
    </domain>
</protein>
<comment type="similarity">
    <text evidence="3 4">In the C-terminal section; belongs to the PPC synthetase family.</text>
</comment>
<accession>C2KIZ3</accession>
<keyword evidence="2 3" id="KW-0456">Lyase</keyword>
<dbReference type="InterPro" id="IPR007085">
    <property type="entry name" value="DNA/pantothenate-metab_flavo_C"/>
</dbReference>
<dbReference type="AlphaFoldDB" id="C2KIZ3"/>